<name>A0AAV5FKU7_ELECO</name>
<reference evidence="1" key="2">
    <citation type="submission" date="2021-12" db="EMBL/GenBank/DDBJ databases">
        <title>Resequencing data analysis of finger millet.</title>
        <authorList>
            <person name="Hatakeyama M."/>
            <person name="Aluri S."/>
            <person name="Balachadran M.T."/>
            <person name="Sivarajan S.R."/>
            <person name="Poveda L."/>
            <person name="Shimizu-Inatsugi R."/>
            <person name="Schlapbach R."/>
            <person name="Sreeman S.M."/>
            <person name="Shimizu K.K."/>
        </authorList>
    </citation>
    <scope>NUCLEOTIDE SEQUENCE</scope>
</reference>
<evidence type="ECO:0000313" key="2">
    <source>
        <dbReference type="Proteomes" id="UP001054889"/>
    </source>
</evidence>
<dbReference type="EMBL" id="BQKI01000088">
    <property type="protein sequence ID" value="GJN35434.1"/>
    <property type="molecule type" value="Genomic_DNA"/>
</dbReference>
<reference evidence="1" key="1">
    <citation type="journal article" date="2018" name="DNA Res.">
        <title>Multiple hybrid de novo genome assembly of finger millet, an orphan allotetraploid crop.</title>
        <authorList>
            <person name="Hatakeyama M."/>
            <person name="Aluri S."/>
            <person name="Balachadran M.T."/>
            <person name="Sivarajan S.R."/>
            <person name="Patrignani A."/>
            <person name="Gruter S."/>
            <person name="Poveda L."/>
            <person name="Shimizu-Inatsugi R."/>
            <person name="Baeten J."/>
            <person name="Francoijs K.J."/>
            <person name="Nataraja K.N."/>
            <person name="Reddy Y.A.N."/>
            <person name="Phadnis S."/>
            <person name="Ravikumar R.L."/>
            <person name="Schlapbach R."/>
            <person name="Sreeman S.M."/>
            <person name="Shimizu K.K."/>
        </authorList>
    </citation>
    <scope>NUCLEOTIDE SEQUENCE</scope>
</reference>
<sequence length="91" mass="10662">MTLREHAIFLGLNQSACLPVKNFPWLRGCCIYFSAPWMIPTYHLLRRCPGWGGVRIYDIERRTFEHAFPLLIPKDYVIPAPSEVWITPNMQ</sequence>
<organism evidence="1 2">
    <name type="scientific">Eleusine coracana subsp. coracana</name>
    <dbReference type="NCBI Taxonomy" id="191504"/>
    <lineage>
        <taxon>Eukaryota</taxon>
        <taxon>Viridiplantae</taxon>
        <taxon>Streptophyta</taxon>
        <taxon>Embryophyta</taxon>
        <taxon>Tracheophyta</taxon>
        <taxon>Spermatophyta</taxon>
        <taxon>Magnoliopsida</taxon>
        <taxon>Liliopsida</taxon>
        <taxon>Poales</taxon>
        <taxon>Poaceae</taxon>
        <taxon>PACMAD clade</taxon>
        <taxon>Chloridoideae</taxon>
        <taxon>Cynodonteae</taxon>
        <taxon>Eleusininae</taxon>
        <taxon>Eleusine</taxon>
    </lineage>
</organism>
<dbReference type="AlphaFoldDB" id="A0AAV5FKU7"/>
<gene>
    <name evidence="1" type="primary">gb24211</name>
    <name evidence="1" type="ORF">PR202_gb24211</name>
</gene>
<accession>A0AAV5FKU7</accession>
<dbReference type="Proteomes" id="UP001054889">
    <property type="component" value="Unassembled WGS sequence"/>
</dbReference>
<comment type="caution">
    <text evidence="1">The sequence shown here is derived from an EMBL/GenBank/DDBJ whole genome shotgun (WGS) entry which is preliminary data.</text>
</comment>
<proteinExistence type="predicted"/>
<keyword evidence="2" id="KW-1185">Reference proteome</keyword>
<evidence type="ECO:0008006" key="3">
    <source>
        <dbReference type="Google" id="ProtNLM"/>
    </source>
</evidence>
<protein>
    <recommendedName>
        <fullName evidence="3">DUF295 domain-containing protein</fullName>
    </recommendedName>
</protein>
<evidence type="ECO:0000313" key="1">
    <source>
        <dbReference type="EMBL" id="GJN35434.1"/>
    </source>
</evidence>